<dbReference type="AlphaFoldDB" id="A0A4Q2SHV5"/>
<evidence type="ECO:0000313" key="2">
    <source>
        <dbReference type="Proteomes" id="UP000293291"/>
    </source>
</evidence>
<dbReference type="CDD" id="cd07505">
    <property type="entry name" value="HAD_BPGM-like"/>
    <property type="match status" value="1"/>
</dbReference>
<dbReference type="EMBL" id="SDWU01000005">
    <property type="protein sequence ID" value="RYC03529.1"/>
    <property type="molecule type" value="Genomic_DNA"/>
</dbReference>
<accession>A0A4Q2SHV5</accession>
<reference evidence="1 2" key="1">
    <citation type="submission" date="2019-01" db="EMBL/GenBank/DDBJ databases">
        <title>Novel species of Nocardioides.</title>
        <authorList>
            <person name="Liu Q."/>
            <person name="Xin Y.-H."/>
        </authorList>
    </citation>
    <scope>NUCLEOTIDE SEQUENCE [LARGE SCALE GENOMIC DNA]</scope>
    <source>
        <strain evidence="1 2">CGMCC 4.6875</strain>
    </source>
</reference>
<gene>
    <name evidence="1" type="ORF">EUA07_05315</name>
</gene>
<dbReference type="InterPro" id="IPR023198">
    <property type="entry name" value="PGP-like_dom2"/>
</dbReference>
<dbReference type="OrthoDB" id="9797743at2"/>
<dbReference type="Pfam" id="PF13419">
    <property type="entry name" value="HAD_2"/>
    <property type="match status" value="1"/>
</dbReference>
<dbReference type="Proteomes" id="UP000293291">
    <property type="component" value="Unassembled WGS sequence"/>
</dbReference>
<protein>
    <submittedName>
        <fullName evidence="1">HAD family phosphatase</fullName>
    </submittedName>
</protein>
<comment type="caution">
    <text evidence="1">The sequence shown here is derived from an EMBL/GenBank/DDBJ whole genome shotgun (WGS) entry which is preliminary data.</text>
</comment>
<dbReference type="Gene3D" id="1.10.150.240">
    <property type="entry name" value="Putative phosphatase, domain 2"/>
    <property type="match status" value="1"/>
</dbReference>
<dbReference type="InterPro" id="IPR023214">
    <property type="entry name" value="HAD_sf"/>
</dbReference>
<name>A0A4Q2SHV5_9ACTN</name>
<dbReference type="PANTHER" id="PTHR18901">
    <property type="entry name" value="2-DEOXYGLUCOSE-6-PHOSPHATE PHOSPHATASE 2"/>
    <property type="match status" value="1"/>
</dbReference>
<keyword evidence="2" id="KW-1185">Reference proteome</keyword>
<sequence length="236" mass="25229">MDGTLVDTEPYWIDTEYAMAEKYGGTWSQEHAMNLVGNALLASGDYIRVHMGIDRTPQQIVDELLDGVVARVEVEVPWRPGARELLADLHAREVPCALVTMSWQRFVAPILAELPADTFASVVTGDRVELGKPHPEPYLLAAAELGVAPEVCIAIEDSNTGAKSAVAAGCTVVCVPNHVPILDGERRVFADSLSGLDAAGVAALVDGHLDRQAEIQAAIQTDVHAGPGRGRHVTRP</sequence>
<dbReference type="SUPFAM" id="SSF56784">
    <property type="entry name" value="HAD-like"/>
    <property type="match status" value="1"/>
</dbReference>
<dbReference type="PANTHER" id="PTHR18901:SF38">
    <property type="entry name" value="PSEUDOURIDINE-5'-PHOSPHATASE"/>
    <property type="match status" value="1"/>
</dbReference>
<dbReference type="InterPro" id="IPR041492">
    <property type="entry name" value="HAD_2"/>
</dbReference>
<dbReference type="InterPro" id="IPR036412">
    <property type="entry name" value="HAD-like_sf"/>
</dbReference>
<proteinExistence type="predicted"/>
<evidence type="ECO:0000313" key="1">
    <source>
        <dbReference type="EMBL" id="RYC03529.1"/>
    </source>
</evidence>
<dbReference type="InterPro" id="IPR006439">
    <property type="entry name" value="HAD-SF_hydro_IA"/>
</dbReference>
<dbReference type="NCBIfam" id="TIGR01509">
    <property type="entry name" value="HAD-SF-IA-v3"/>
    <property type="match status" value="1"/>
</dbReference>
<dbReference type="Gene3D" id="3.40.50.1000">
    <property type="entry name" value="HAD superfamily/HAD-like"/>
    <property type="match status" value="1"/>
</dbReference>
<organism evidence="1 2">
    <name type="scientific">Nocardioides ganghwensis</name>
    <dbReference type="NCBI Taxonomy" id="252230"/>
    <lineage>
        <taxon>Bacteria</taxon>
        <taxon>Bacillati</taxon>
        <taxon>Actinomycetota</taxon>
        <taxon>Actinomycetes</taxon>
        <taxon>Propionibacteriales</taxon>
        <taxon>Nocardioidaceae</taxon>
        <taxon>Nocardioides</taxon>
    </lineage>
</organism>